<protein>
    <submittedName>
        <fullName evidence="1">Uncharacterized protein</fullName>
    </submittedName>
</protein>
<accession>A0A4Y2N9L1</accession>
<dbReference type="AlphaFoldDB" id="A0A4Y2N9L1"/>
<comment type="caution">
    <text evidence="1">The sequence shown here is derived from an EMBL/GenBank/DDBJ whole genome shotgun (WGS) entry which is preliminary data.</text>
</comment>
<dbReference type="Proteomes" id="UP000499080">
    <property type="component" value="Unassembled WGS sequence"/>
</dbReference>
<name>A0A4Y2N9L1_ARAVE</name>
<dbReference type="EMBL" id="BGPR01008555">
    <property type="protein sequence ID" value="GBN34526.1"/>
    <property type="molecule type" value="Genomic_DNA"/>
</dbReference>
<evidence type="ECO:0000313" key="2">
    <source>
        <dbReference type="Proteomes" id="UP000499080"/>
    </source>
</evidence>
<keyword evidence="2" id="KW-1185">Reference proteome</keyword>
<sequence length="103" mass="11783">MHRKKSASKQKTDKHNLIKFEITFWKQNPYLLPTHALAQNAPWGCGRAPQPYYYFLLCPCIQGCPAKAEIKTPNAETIETRAGSVCVHICLWWNGVVAMYCQK</sequence>
<evidence type="ECO:0000313" key="1">
    <source>
        <dbReference type="EMBL" id="GBN34526.1"/>
    </source>
</evidence>
<organism evidence="1 2">
    <name type="scientific">Araneus ventricosus</name>
    <name type="common">Orbweaver spider</name>
    <name type="synonym">Epeira ventricosa</name>
    <dbReference type="NCBI Taxonomy" id="182803"/>
    <lineage>
        <taxon>Eukaryota</taxon>
        <taxon>Metazoa</taxon>
        <taxon>Ecdysozoa</taxon>
        <taxon>Arthropoda</taxon>
        <taxon>Chelicerata</taxon>
        <taxon>Arachnida</taxon>
        <taxon>Araneae</taxon>
        <taxon>Araneomorphae</taxon>
        <taxon>Entelegynae</taxon>
        <taxon>Araneoidea</taxon>
        <taxon>Araneidae</taxon>
        <taxon>Araneus</taxon>
    </lineage>
</organism>
<gene>
    <name evidence="1" type="ORF">AVEN_4914_1</name>
</gene>
<proteinExistence type="predicted"/>
<reference evidence="1 2" key="1">
    <citation type="journal article" date="2019" name="Sci. Rep.">
        <title>Orb-weaving spider Araneus ventricosus genome elucidates the spidroin gene catalogue.</title>
        <authorList>
            <person name="Kono N."/>
            <person name="Nakamura H."/>
            <person name="Ohtoshi R."/>
            <person name="Moran D.A.P."/>
            <person name="Shinohara A."/>
            <person name="Yoshida Y."/>
            <person name="Fujiwara M."/>
            <person name="Mori M."/>
            <person name="Tomita M."/>
            <person name="Arakawa K."/>
        </authorList>
    </citation>
    <scope>NUCLEOTIDE SEQUENCE [LARGE SCALE GENOMIC DNA]</scope>
</reference>